<evidence type="ECO:0000256" key="2">
    <source>
        <dbReference type="ARBA" id="ARBA00022771"/>
    </source>
</evidence>
<dbReference type="GO" id="GO:0008270">
    <property type="term" value="F:zinc ion binding"/>
    <property type="evidence" value="ECO:0007669"/>
    <property type="project" value="UniProtKB-KW"/>
</dbReference>
<accession>A0AAW0MMB0</accession>
<evidence type="ECO:0000313" key="6">
    <source>
        <dbReference type="EMBL" id="KAK7879450.1"/>
    </source>
</evidence>
<sequence>MFFDLTTANPELEVKEHDLQVEFKRNSKTTPESSALRLVPADPVSSGPSEPGPESGPESSPGSGPGPDNPDLRLSGRSYWVVEWKGGVAIALTDRRIRRHGDDRSCVFGFNRFSWRLWCSEGRYAVCHDSKQQVLSLVPGGGDGGRVGVFLDVSAGTLSFYEVTADRSGPDHLTHLYTYHGAFSQDLLPAVGFGLRSYGSTALLCGVYFDILS</sequence>
<dbReference type="AlphaFoldDB" id="A0AAW0MMB0"/>
<dbReference type="Proteomes" id="UP001460270">
    <property type="component" value="Unassembled WGS sequence"/>
</dbReference>
<dbReference type="InterPro" id="IPR001870">
    <property type="entry name" value="B30.2/SPRY"/>
</dbReference>
<dbReference type="Pfam" id="PF00622">
    <property type="entry name" value="SPRY"/>
    <property type="match status" value="1"/>
</dbReference>
<evidence type="ECO:0000256" key="3">
    <source>
        <dbReference type="ARBA" id="ARBA00022833"/>
    </source>
</evidence>
<protein>
    <recommendedName>
        <fullName evidence="5">B30.2/SPRY domain-containing protein</fullName>
    </recommendedName>
</protein>
<dbReference type="InterPro" id="IPR051051">
    <property type="entry name" value="E3_ubiq-ligase_TRIM/RNF"/>
</dbReference>
<keyword evidence="2" id="KW-0863">Zinc-finger</keyword>
<comment type="caution">
    <text evidence="6">The sequence shown here is derived from an EMBL/GenBank/DDBJ whole genome shotgun (WGS) entry which is preliminary data.</text>
</comment>
<dbReference type="SUPFAM" id="SSF49899">
    <property type="entry name" value="Concanavalin A-like lectins/glucanases"/>
    <property type="match status" value="1"/>
</dbReference>
<dbReference type="PANTHER" id="PTHR25465">
    <property type="entry name" value="B-BOX DOMAIN CONTAINING"/>
    <property type="match status" value="1"/>
</dbReference>
<dbReference type="PANTHER" id="PTHR25465:SF14">
    <property type="entry name" value="E3 UBIQUITIN-PROTEIN LIGASE TRIM65"/>
    <property type="match status" value="1"/>
</dbReference>
<feature type="domain" description="B30.2/SPRY" evidence="5">
    <location>
        <begin position="1"/>
        <end position="209"/>
    </location>
</feature>
<dbReference type="PROSITE" id="PS50188">
    <property type="entry name" value="B302_SPRY"/>
    <property type="match status" value="1"/>
</dbReference>
<gene>
    <name evidence="6" type="ORF">WMY93_033838</name>
</gene>
<dbReference type="Gene3D" id="2.60.120.920">
    <property type="match status" value="1"/>
</dbReference>
<reference evidence="7" key="1">
    <citation type="submission" date="2024-04" db="EMBL/GenBank/DDBJ databases">
        <title>Salinicola lusitanus LLJ914,a marine bacterium isolated from the Okinawa Trough.</title>
        <authorList>
            <person name="Li J."/>
        </authorList>
    </citation>
    <scope>NUCLEOTIDE SEQUENCE [LARGE SCALE GENOMIC DNA]</scope>
</reference>
<evidence type="ECO:0000256" key="4">
    <source>
        <dbReference type="SAM" id="MobiDB-lite"/>
    </source>
</evidence>
<dbReference type="InterPro" id="IPR013320">
    <property type="entry name" value="ConA-like_dom_sf"/>
</dbReference>
<keyword evidence="7" id="KW-1185">Reference proteome</keyword>
<evidence type="ECO:0000313" key="7">
    <source>
        <dbReference type="Proteomes" id="UP001460270"/>
    </source>
</evidence>
<evidence type="ECO:0000259" key="5">
    <source>
        <dbReference type="PROSITE" id="PS50188"/>
    </source>
</evidence>
<feature type="compositionally biased region" description="Low complexity" evidence="4">
    <location>
        <begin position="45"/>
        <end position="62"/>
    </location>
</feature>
<keyword evidence="3" id="KW-0862">Zinc</keyword>
<name>A0AAW0MMB0_9GOBI</name>
<keyword evidence="1" id="KW-0479">Metal-binding</keyword>
<feature type="region of interest" description="Disordered" evidence="4">
    <location>
        <begin position="25"/>
        <end position="72"/>
    </location>
</feature>
<dbReference type="SMART" id="SM00449">
    <property type="entry name" value="SPRY"/>
    <property type="match status" value="1"/>
</dbReference>
<dbReference type="InterPro" id="IPR003877">
    <property type="entry name" value="SPRY_dom"/>
</dbReference>
<proteinExistence type="predicted"/>
<organism evidence="6 7">
    <name type="scientific">Mugilogobius chulae</name>
    <name type="common">yellowstripe goby</name>
    <dbReference type="NCBI Taxonomy" id="88201"/>
    <lineage>
        <taxon>Eukaryota</taxon>
        <taxon>Metazoa</taxon>
        <taxon>Chordata</taxon>
        <taxon>Craniata</taxon>
        <taxon>Vertebrata</taxon>
        <taxon>Euteleostomi</taxon>
        <taxon>Actinopterygii</taxon>
        <taxon>Neopterygii</taxon>
        <taxon>Teleostei</taxon>
        <taxon>Neoteleostei</taxon>
        <taxon>Acanthomorphata</taxon>
        <taxon>Gobiaria</taxon>
        <taxon>Gobiiformes</taxon>
        <taxon>Gobioidei</taxon>
        <taxon>Gobiidae</taxon>
        <taxon>Gobionellinae</taxon>
        <taxon>Mugilogobius</taxon>
    </lineage>
</organism>
<evidence type="ECO:0000256" key="1">
    <source>
        <dbReference type="ARBA" id="ARBA00022723"/>
    </source>
</evidence>
<dbReference type="InterPro" id="IPR043136">
    <property type="entry name" value="B30.2/SPRY_sf"/>
</dbReference>
<dbReference type="EMBL" id="JBBPFD010000268">
    <property type="protein sequence ID" value="KAK7879450.1"/>
    <property type="molecule type" value="Genomic_DNA"/>
</dbReference>